<evidence type="ECO:0000313" key="2">
    <source>
        <dbReference type="EMBL" id="MEZ7515310.1"/>
    </source>
</evidence>
<accession>A0ABV4KCD9</accession>
<dbReference type="EMBL" id="JASMRN010000006">
    <property type="protein sequence ID" value="MEZ7515310.1"/>
    <property type="molecule type" value="Genomic_DNA"/>
</dbReference>
<reference evidence="2 3" key="1">
    <citation type="submission" date="2023-05" db="EMBL/GenBank/DDBJ databases">
        <title>Adaptations of aquatic viruses from atmosphere-close ecosystems of the Central Arctic Ocean.</title>
        <authorList>
            <person name="Rahlff J."/>
            <person name="Holmfeldt K."/>
        </authorList>
    </citation>
    <scope>NUCLEOTIDE SEQUENCE [LARGE SCALE GENOMIC DNA]</scope>
    <source>
        <strain evidence="2 3">Arc14</strain>
    </source>
</reference>
<evidence type="ECO:0000256" key="1">
    <source>
        <dbReference type="SAM" id="Phobius"/>
    </source>
</evidence>
<keyword evidence="3" id="KW-1185">Reference proteome</keyword>
<feature type="transmembrane region" description="Helical" evidence="1">
    <location>
        <begin position="24"/>
        <end position="41"/>
    </location>
</feature>
<evidence type="ECO:0000313" key="3">
    <source>
        <dbReference type="Proteomes" id="UP001568894"/>
    </source>
</evidence>
<dbReference type="RefSeq" id="WP_371569692.1">
    <property type="nucleotide sequence ID" value="NZ_JASMRN010000006.1"/>
</dbReference>
<feature type="transmembrane region" description="Helical" evidence="1">
    <location>
        <begin position="47"/>
        <end position="63"/>
    </location>
</feature>
<comment type="caution">
    <text evidence="2">The sequence shown here is derived from an EMBL/GenBank/DDBJ whole genome shotgun (WGS) entry which is preliminary data.</text>
</comment>
<keyword evidence="1" id="KW-1133">Transmembrane helix</keyword>
<keyword evidence="1" id="KW-0472">Membrane</keyword>
<dbReference type="Proteomes" id="UP001568894">
    <property type="component" value="Unassembled WGS sequence"/>
</dbReference>
<protein>
    <submittedName>
        <fullName evidence="2">FUSC family protein</fullName>
    </submittedName>
</protein>
<proteinExistence type="predicted"/>
<name>A0ABV4KCD9_9FLAO</name>
<keyword evidence="1" id="KW-0812">Transmembrane</keyword>
<sequence>MTNTDIPNLSDAELKEEAKKLKSFSLQNSIFIGFLMGIIFYSFAKNTWGLFTLIPLYFIYKLIHSPKSKRLKEIELTIKERSL</sequence>
<gene>
    <name evidence="2" type="ORF">QO192_08450</name>
</gene>
<organism evidence="2 3">
    <name type="scientific">Flavobacterium frigidarium</name>
    <dbReference type="NCBI Taxonomy" id="99286"/>
    <lineage>
        <taxon>Bacteria</taxon>
        <taxon>Pseudomonadati</taxon>
        <taxon>Bacteroidota</taxon>
        <taxon>Flavobacteriia</taxon>
        <taxon>Flavobacteriales</taxon>
        <taxon>Flavobacteriaceae</taxon>
        <taxon>Flavobacterium</taxon>
    </lineage>
</organism>